<dbReference type="InParanoid" id="A0A0Q3HIG4"/>
<proteinExistence type="predicted"/>
<protein>
    <submittedName>
        <fullName evidence="1 2">Uncharacterized protein</fullName>
    </submittedName>
</protein>
<dbReference type="EnsemblPlants" id="KQK22743">
    <property type="protein sequence ID" value="KQK22743"/>
    <property type="gene ID" value="BRADI_1g69125v3"/>
</dbReference>
<accession>A0A0Q3HIG4</accession>
<gene>
    <name evidence="1" type="ORF">BRADI_1g69125v3</name>
</gene>
<dbReference type="EMBL" id="CM000880">
    <property type="protein sequence ID" value="KQK22743.1"/>
    <property type="molecule type" value="Genomic_DNA"/>
</dbReference>
<keyword evidence="3" id="KW-1185">Reference proteome</keyword>
<name>A0A0Q3HIG4_BRADI</name>
<dbReference type="Proteomes" id="UP000008810">
    <property type="component" value="Chromosome 1"/>
</dbReference>
<evidence type="ECO:0000313" key="2">
    <source>
        <dbReference type="EnsemblPlants" id="KQK22743"/>
    </source>
</evidence>
<evidence type="ECO:0000313" key="3">
    <source>
        <dbReference type="Proteomes" id="UP000008810"/>
    </source>
</evidence>
<organism evidence="1">
    <name type="scientific">Brachypodium distachyon</name>
    <name type="common">Purple false brome</name>
    <name type="synonym">Trachynia distachya</name>
    <dbReference type="NCBI Taxonomy" id="15368"/>
    <lineage>
        <taxon>Eukaryota</taxon>
        <taxon>Viridiplantae</taxon>
        <taxon>Streptophyta</taxon>
        <taxon>Embryophyta</taxon>
        <taxon>Tracheophyta</taxon>
        <taxon>Spermatophyta</taxon>
        <taxon>Magnoliopsida</taxon>
        <taxon>Liliopsida</taxon>
        <taxon>Poales</taxon>
        <taxon>Poaceae</taxon>
        <taxon>BOP clade</taxon>
        <taxon>Pooideae</taxon>
        <taxon>Stipodae</taxon>
        <taxon>Brachypodieae</taxon>
        <taxon>Brachypodium</taxon>
    </lineage>
</organism>
<reference evidence="1" key="2">
    <citation type="submission" date="2017-06" db="EMBL/GenBank/DDBJ databases">
        <title>WGS assembly of Brachypodium distachyon.</title>
        <authorList>
            <consortium name="The International Brachypodium Initiative"/>
            <person name="Lucas S."/>
            <person name="Harmon-Smith M."/>
            <person name="Lail K."/>
            <person name="Tice H."/>
            <person name="Grimwood J."/>
            <person name="Bruce D."/>
            <person name="Barry K."/>
            <person name="Shu S."/>
            <person name="Lindquist E."/>
            <person name="Wang M."/>
            <person name="Pitluck S."/>
            <person name="Vogel J.P."/>
            <person name="Garvin D.F."/>
            <person name="Mockler T.C."/>
            <person name="Schmutz J."/>
            <person name="Rokhsar D."/>
            <person name="Bevan M.W."/>
        </authorList>
    </citation>
    <scope>NUCLEOTIDE SEQUENCE</scope>
    <source>
        <strain evidence="1">Bd21</strain>
    </source>
</reference>
<reference evidence="2" key="3">
    <citation type="submission" date="2018-08" db="UniProtKB">
        <authorList>
            <consortium name="EnsemblPlants"/>
        </authorList>
    </citation>
    <scope>IDENTIFICATION</scope>
    <source>
        <strain evidence="2">cv. Bd21</strain>
    </source>
</reference>
<sequence length="63" mass="6811">MVDAPRTGVARAPACRQAKVGGREDFPRFGSMDPVITQVGENQDGDIVKCWLSSLMETGTRNS</sequence>
<dbReference type="Gramene" id="KQK22743">
    <property type="protein sequence ID" value="KQK22743"/>
    <property type="gene ID" value="BRADI_1g69125v3"/>
</dbReference>
<reference evidence="1 2" key="1">
    <citation type="journal article" date="2010" name="Nature">
        <title>Genome sequencing and analysis of the model grass Brachypodium distachyon.</title>
        <authorList>
            <consortium name="International Brachypodium Initiative"/>
        </authorList>
    </citation>
    <scope>NUCLEOTIDE SEQUENCE [LARGE SCALE GENOMIC DNA]</scope>
    <source>
        <strain evidence="1 2">Bd21</strain>
    </source>
</reference>
<dbReference type="AlphaFoldDB" id="A0A0Q3HIG4"/>
<evidence type="ECO:0000313" key="1">
    <source>
        <dbReference type="EMBL" id="KQK22743.1"/>
    </source>
</evidence>